<sequence length="220" mass="24976">MSMISHAFAATLNPTYFDLSDVGAKKKLSWLGRSRGKARLGFGSSIWHEYETEFAAWQAAYDHFPDLLGMLQRSDRLSYRGYALRAEMMLKLGEAGFETMKETVHAEVFRIYESAMEALDAVKVSKAVPKVTRVAQSKSISWLEVRTRVRLPHEPEPVLLSVRCLPSAIEDKTWSVRLRYPATTDSSIREAQRRFDELVTQLGYQGITVKDVQHGTCIDI</sequence>
<accession>A0AAW3MRT9</accession>
<proteinExistence type="predicted"/>
<evidence type="ECO:0000313" key="2">
    <source>
        <dbReference type="Proteomes" id="UP000056453"/>
    </source>
</evidence>
<dbReference type="AlphaFoldDB" id="A0AAW3MRT9"/>
<gene>
    <name evidence="1" type="ORF">WJ96_07275</name>
</gene>
<dbReference type="RefSeq" id="WP_059925522.1">
    <property type="nucleotide sequence ID" value="NZ_LPBG01000047.1"/>
</dbReference>
<dbReference type="EMBL" id="LPBJ01000047">
    <property type="protein sequence ID" value="KVP98314.1"/>
    <property type="molecule type" value="Genomic_DNA"/>
</dbReference>
<evidence type="ECO:0000313" key="1">
    <source>
        <dbReference type="EMBL" id="KVP98314.1"/>
    </source>
</evidence>
<keyword evidence="2" id="KW-1185">Reference proteome</keyword>
<reference evidence="1 2" key="1">
    <citation type="submission" date="2015-11" db="EMBL/GenBank/DDBJ databases">
        <title>Expanding the genomic diversity of Burkholderia species for the development of highly accurate diagnostics.</title>
        <authorList>
            <person name="Sahl J."/>
            <person name="Keim P."/>
            <person name="Wagner D."/>
        </authorList>
    </citation>
    <scope>NUCLEOTIDE SEQUENCE [LARGE SCALE GENOMIC DNA]</scope>
    <source>
        <strain evidence="1 2">MSMB1808WGS</strain>
    </source>
</reference>
<dbReference type="Proteomes" id="UP000056453">
    <property type="component" value="Unassembled WGS sequence"/>
</dbReference>
<protein>
    <submittedName>
        <fullName evidence="1">Uncharacterized protein</fullName>
    </submittedName>
</protein>
<comment type="caution">
    <text evidence="1">The sequence shown here is derived from an EMBL/GenBank/DDBJ whole genome shotgun (WGS) entry which is preliminary data.</text>
</comment>
<organism evidence="1 2">
    <name type="scientific">Burkholderia ubonensis</name>
    <dbReference type="NCBI Taxonomy" id="101571"/>
    <lineage>
        <taxon>Bacteria</taxon>
        <taxon>Pseudomonadati</taxon>
        <taxon>Pseudomonadota</taxon>
        <taxon>Betaproteobacteria</taxon>
        <taxon>Burkholderiales</taxon>
        <taxon>Burkholderiaceae</taxon>
        <taxon>Burkholderia</taxon>
        <taxon>Burkholderia cepacia complex</taxon>
    </lineage>
</organism>
<name>A0AAW3MRT9_9BURK</name>